<dbReference type="InterPro" id="IPR036028">
    <property type="entry name" value="SH3-like_dom_sf"/>
</dbReference>
<dbReference type="Pfam" id="PF00097">
    <property type="entry name" value="zf-C3HC4"/>
    <property type="match status" value="1"/>
</dbReference>
<dbReference type="OrthoDB" id="1305878at2759"/>
<feature type="compositionally biased region" description="Basic and acidic residues" evidence="5">
    <location>
        <begin position="88"/>
        <end position="126"/>
    </location>
</feature>
<keyword evidence="1" id="KW-0479">Metal-binding</keyword>
<proteinExistence type="predicted"/>
<organism evidence="7 8">
    <name type="scientific">Pseudovirgaria hyperparasitica</name>
    <dbReference type="NCBI Taxonomy" id="470096"/>
    <lineage>
        <taxon>Eukaryota</taxon>
        <taxon>Fungi</taxon>
        <taxon>Dikarya</taxon>
        <taxon>Ascomycota</taxon>
        <taxon>Pezizomycotina</taxon>
        <taxon>Dothideomycetes</taxon>
        <taxon>Dothideomycetes incertae sedis</taxon>
        <taxon>Acrospermales</taxon>
        <taxon>Acrospermaceae</taxon>
        <taxon>Pseudovirgaria</taxon>
    </lineage>
</organism>
<dbReference type="InterPro" id="IPR000433">
    <property type="entry name" value="Znf_ZZ"/>
</dbReference>
<dbReference type="GO" id="GO:0008270">
    <property type="term" value="F:zinc ion binding"/>
    <property type="evidence" value="ECO:0007669"/>
    <property type="project" value="UniProtKB-KW"/>
</dbReference>
<feature type="region of interest" description="Disordered" evidence="5">
    <location>
        <begin position="259"/>
        <end position="399"/>
    </location>
</feature>
<dbReference type="PROSITE" id="PS50089">
    <property type="entry name" value="ZF_RING_2"/>
    <property type="match status" value="1"/>
</dbReference>
<dbReference type="InterPro" id="IPR001841">
    <property type="entry name" value="Znf_RING"/>
</dbReference>
<evidence type="ECO:0000256" key="4">
    <source>
        <dbReference type="PROSITE-ProRule" id="PRU00175"/>
    </source>
</evidence>
<dbReference type="GO" id="GO:0005634">
    <property type="term" value="C:nucleus"/>
    <property type="evidence" value="ECO:0007669"/>
    <property type="project" value="TreeGrafter"/>
</dbReference>
<dbReference type="SUPFAM" id="SSF57850">
    <property type="entry name" value="RING/U-box"/>
    <property type="match status" value="3"/>
</dbReference>
<dbReference type="GO" id="GO:0006511">
    <property type="term" value="P:ubiquitin-dependent protein catabolic process"/>
    <property type="evidence" value="ECO:0007669"/>
    <property type="project" value="TreeGrafter"/>
</dbReference>
<keyword evidence="3" id="KW-0862">Zinc</keyword>
<feature type="region of interest" description="Disordered" evidence="5">
    <location>
        <begin position="82"/>
        <end position="126"/>
    </location>
</feature>
<dbReference type="CDD" id="cd02249">
    <property type="entry name" value="ZZ"/>
    <property type="match status" value="1"/>
</dbReference>
<accession>A0A6A6WML6</accession>
<dbReference type="Gene3D" id="3.30.60.90">
    <property type="match status" value="1"/>
</dbReference>
<dbReference type="EMBL" id="ML996565">
    <property type="protein sequence ID" value="KAF2763445.1"/>
    <property type="molecule type" value="Genomic_DNA"/>
</dbReference>
<dbReference type="RefSeq" id="XP_033605896.1">
    <property type="nucleotide sequence ID" value="XM_033748956.1"/>
</dbReference>
<feature type="compositionally biased region" description="Low complexity" evidence="5">
    <location>
        <begin position="430"/>
        <end position="442"/>
    </location>
</feature>
<dbReference type="SUPFAM" id="SSF50044">
    <property type="entry name" value="SH3-domain"/>
    <property type="match status" value="1"/>
</dbReference>
<gene>
    <name evidence="7" type="ORF">EJ05DRAFT_530218</name>
</gene>
<dbReference type="Gene3D" id="2.30.30.40">
    <property type="entry name" value="SH3 Domains"/>
    <property type="match status" value="1"/>
</dbReference>
<feature type="compositionally biased region" description="Polar residues" evidence="5">
    <location>
        <begin position="443"/>
        <end position="464"/>
    </location>
</feature>
<dbReference type="Gene3D" id="3.30.40.10">
    <property type="entry name" value="Zinc/RING finger domain, C3HC4 (zinc finger)"/>
    <property type="match status" value="1"/>
</dbReference>
<feature type="compositionally biased region" description="Low complexity" evidence="5">
    <location>
        <begin position="680"/>
        <end position="698"/>
    </location>
</feature>
<protein>
    <recommendedName>
        <fullName evidence="6">RING-type domain-containing protein</fullName>
    </recommendedName>
</protein>
<dbReference type="InterPro" id="IPR018957">
    <property type="entry name" value="Znf_C3HC4_RING-type"/>
</dbReference>
<feature type="compositionally biased region" description="Low complexity" evidence="5">
    <location>
        <begin position="336"/>
        <end position="365"/>
    </location>
</feature>
<evidence type="ECO:0000256" key="5">
    <source>
        <dbReference type="SAM" id="MobiDB-lite"/>
    </source>
</evidence>
<dbReference type="InterPro" id="IPR052256">
    <property type="entry name" value="E3_ubiquitin-ligase_CHFR"/>
</dbReference>
<dbReference type="AlphaFoldDB" id="A0A6A6WML6"/>
<dbReference type="InterPro" id="IPR013083">
    <property type="entry name" value="Znf_RING/FYVE/PHD"/>
</dbReference>
<dbReference type="Proteomes" id="UP000799437">
    <property type="component" value="Unassembled WGS sequence"/>
</dbReference>
<feature type="compositionally biased region" description="Polar residues" evidence="5">
    <location>
        <begin position="496"/>
        <end position="507"/>
    </location>
</feature>
<feature type="region of interest" description="Disordered" evidence="5">
    <location>
        <begin position="673"/>
        <end position="699"/>
    </location>
</feature>
<dbReference type="PANTHER" id="PTHR16079:SF4">
    <property type="entry name" value="E3 UBIQUITIN-PROTEIN LIGASE CHFR"/>
    <property type="match status" value="1"/>
</dbReference>
<evidence type="ECO:0000259" key="6">
    <source>
        <dbReference type="PROSITE" id="PS50089"/>
    </source>
</evidence>
<feature type="region of interest" description="Disordered" evidence="5">
    <location>
        <begin position="415"/>
        <end position="507"/>
    </location>
</feature>
<dbReference type="Pfam" id="PF00569">
    <property type="entry name" value="ZZ"/>
    <property type="match status" value="1"/>
</dbReference>
<sequence>MATGLLDLENELSCSICTDILYHPLTLLDCLHTFCGACLKEWFALQRSQSPVASNPFTCPSCRAPIRGTKHNATVNTLLEMYSQANPEKGKTPREKEDLDKIYKPGDEVLPKPRRRRDEGEDEDRRLLEEVRGLSLREVGVSSNSVQDPRSSDRRRRERSRDTRDREGRSRRPHDVGRIGHESLSRDANTPVRQVEHQSSLRSLLSVSEIDSREIEEEIMRQIVEEGLLDGIDLSNIDVSQEDEISERIAQAYRRRLEDRRRERHRQRTVTESQARSSEIATSSRTEEDQVTNRRQRDRTELPGGASRTGPPVSRPHLFEAANQPSGHRRHRRSSSQDSSVRPSSRQRSTMGLPASNNNAAARSATDLSERPSSSRATNGQRPRRLSHNDRSATEPDRQAIRDQWRNIGAISAVASNPTSTPASPQRAALPVPLSPQVQSPSIERTNVTPPTSRRNTDIMSTRASRPAEIRPSPRVGTEPDPLPSPRIGASVTVPPRSTNSSPQTCPTMYAEPNITCNRCGKGHIEYELHYSCQLCGGGHYNLCLRCYRLGRGCLHWYGFGYIAKHRYERQAPPAGYPPGHEQPHVLIGHRYKRLGSEATRVSTSGDTRQIMTNEDPAKRLEAGVFCSICQAFANTCYWKCDICNEGEWGFCNACVNQSNHCTHPLLPLTHKSTTTSRAPPNDLSPTSPTSPTRPLSPKIIPKSASIVRGPATALFPLANTLFHPLTFTTKCNICSYPIPPSHTRYHCSRCNGGNFDICTSCYHALVSSSNIAPENGHQGWRRCPSGHRMVIIGFEDRNGGQRRIVEKDLVGGLALKDEDGDDSQAVRTSGRNANVSVTPNWSWRDTDGSVKKSRTAHADINVPGTGVAGMRFPPDGGMGLRVLALWGYYPQEGVKDELMFPKNAEIREAEDINTDWFWGVYAGKTGLFPGGYGRIL</sequence>
<evidence type="ECO:0000256" key="3">
    <source>
        <dbReference type="ARBA" id="ARBA00022833"/>
    </source>
</evidence>
<dbReference type="InterPro" id="IPR043145">
    <property type="entry name" value="Znf_ZZ_sf"/>
</dbReference>
<keyword evidence="2 4" id="KW-0863">Zinc-finger</keyword>
<reference evidence="7" key="1">
    <citation type="journal article" date="2020" name="Stud. Mycol.">
        <title>101 Dothideomycetes genomes: a test case for predicting lifestyles and emergence of pathogens.</title>
        <authorList>
            <person name="Haridas S."/>
            <person name="Albert R."/>
            <person name="Binder M."/>
            <person name="Bloem J."/>
            <person name="Labutti K."/>
            <person name="Salamov A."/>
            <person name="Andreopoulos B."/>
            <person name="Baker S."/>
            <person name="Barry K."/>
            <person name="Bills G."/>
            <person name="Bluhm B."/>
            <person name="Cannon C."/>
            <person name="Castanera R."/>
            <person name="Culley D."/>
            <person name="Daum C."/>
            <person name="Ezra D."/>
            <person name="Gonzalez J."/>
            <person name="Henrissat B."/>
            <person name="Kuo A."/>
            <person name="Liang C."/>
            <person name="Lipzen A."/>
            <person name="Lutzoni F."/>
            <person name="Magnuson J."/>
            <person name="Mondo S."/>
            <person name="Nolan M."/>
            <person name="Ohm R."/>
            <person name="Pangilinan J."/>
            <person name="Park H.-J."/>
            <person name="Ramirez L."/>
            <person name="Alfaro M."/>
            <person name="Sun H."/>
            <person name="Tritt A."/>
            <person name="Yoshinaga Y."/>
            <person name="Zwiers L.-H."/>
            <person name="Turgeon B."/>
            <person name="Goodwin S."/>
            <person name="Spatafora J."/>
            <person name="Crous P."/>
            <person name="Grigoriev I."/>
        </authorList>
    </citation>
    <scope>NUCLEOTIDE SEQUENCE</scope>
    <source>
        <strain evidence="7">CBS 121739</strain>
    </source>
</reference>
<evidence type="ECO:0000256" key="2">
    <source>
        <dbReference type="ARBA" id="ARBA00022771"/>
    </source>
</evidence>
<feature type="region of interest" description="Disordered" evidence="5">
    <location>
        <begin position="138"/>
        <end position="191"/>
    </location>
</feature>
<dbReference type="GeneID" id="54490010"/>
<evidence type="ECO:0000256" key="1">
    <source>
        <dbReference type="ARBA" id="ARBA00022723"/>
    </source>
</evidence>
<feature type="compositionally biased region" description="Polar residues" evidence="5">
    <location>
        <begin position="371"/>
        <end position="381"/>
    </location>
</feature>
<name>A0A6A6WML6_9PEZI</name>
<dbReference type="GO" id="GO:0016567">
    <property type="term" value="P:protein ubiquitination"/>
    <property type="evidence" value="ECO:0007669"/>
    <property type="project" value="TreeGrafter"/>
</dbReference>
<feature type="compositionally biased region" description="Basic and acidic residues" evidence="5">
    <location>
        <begin position="159"/>
        <end position="185"/>
    </location>
</feature>
<feature type="compositionally biased region" description="Polar residues" evidence="5">
    <location>
        <begin position="270"/>
        <end position="284"/>
    </location>
</feature>
<feature type="compositionally biased region" description="Basic and acidic residues" evidence="5">
    <location>
        <begin position="387"/>
        <end position="399"/>
    </location>
</feature>
<dbReference type="PROSITE" id="PS00518">
    <property type="entry name" value="ZF_RING_1"/>
    <property type="match status" value="1"/>
</dbReference>
<feature type="compositionally biased region" description="Polar residues" evidence="5">
    <location>
        <begin position="415"/>
        <end position="424"/>
    </location>
</feature>
<feature type="domain" description="RING-type" evidence="6">
    <location>
        <begin position="14"/>
        <end position="63"/>
    </location>
</feature>
<dbReference type="PANTHER" id="PTHR16079">
    <property type="entry name" value="UBIQUITIN LIGASE PROTEIN CHFR"/>
    <property type="match status" value="1"/>
</dbReference>
<dbReference type="SMART" id="SM00184">
    <property type="entry name" value="RING"/>
    <property type="match status" value="1"/>
</dbReference>
<dbReference type="InterPro" id="IPR017907">
    <property type="entry name" value="Znf_RING_CS"/>
</dbReference>
<keyword evidence="8" id="KW-1185">Reference proteome</keyword>
<evidence type="ECO:0000313" key="8">
    <source>
        <dbReference type="Proteomes" id="UP000799437"/>
    </source>
</evidence>
<evidence type="ECO:0000313" key="7">
    <source>
        <dbReference type="EMBL" id="KAF2763445.1"/>
    </source>
</evidence>
<dbReference type="GO" id="GO:0004842">
    <property type="term" value="F:ubiquitin-protein transferase activity"/>
    <property type="evidence" value="ECO:0007669"/>
    <property type="project" value="TreeGrafter"/>
</dbReference>